<comment type="caution">
    <text evidence="1">The sequence shown here is derived from an EMBL/GenBank/DDBJ whole genome shotgun (WGS) entry which is preliminary data.</text>
</comment>
<organism evidence="1 2">
    <name type="scientific">Ramazzottius varieornatus</name>
    <name type="common">Water bear</name>
    <name type="synonym">Tardigrade</name>
    <dbReference type="NCBI Taxonomy" id="947166"/>
    <lineage>
        <taxon>Eukaryota</taxon>
        <taxon>Metazoa</taxon>
        <taxon>Ecdysozoa</taxon>
        <taxon>Tardigrada</taxon>
        <taxon>Eutardigrada</taxon>
        <taxon>Parachela</taxon>
        <taxon>Hypsibioidea</taxon>
        <taxon>Ramazzottiidae</taxon>
        <taxon>Ramazzottius</taxon>
    </lineage>
</organism>
<dbReference type="Proteomes" id="UP000186922">
    <property type="component" value="Unassembled WGS sequence"/>
</dbReference>
<protein>
    <submittedName>
        <fullName evidence="1">Uncharacterized protein</fullName>
    </submittedName>
</protein>
<evidence type="ECO:0000313" key="2">
    <source>
        <dbReference type="Proteomes" id="UP000186922"/>
    </source>
</evidence>
<gene>
    <name evidence="1" type="primary">RvY_14212-1</name>
    <name evidence="1" type="synonym">RvY_14212.1</name>
    <name evidence="1" type="ORF">RvY_14212</name>
</gene>
<reference evidence="1 2" key="1">
    <citation type="journal article" date="2016" name="Nat. Commun.">
        <title>Extremotolerant tardigrade genome and improved radiotolerance of human cultured cells by tardigrade-unique protein.</title>
        <authorList>
            <person name="Hashimoto T."/>
            <person name="Horikawa D.D."/>
            <person name="Saito Y."/>
            <person name="Kuwahara H."/>
            <person name="Kozuka-Hata H."/>
            <person name="Shin-I T."/>
            <person name="Minakuchi Y."/>
            <person name="Ohishi K."/>
            <person name="Motoyama A."/>
            <person name="Aizu T."/>
            <person name="Enomoto A."/>
            <person name="Kondo K."/>
            <person name="Tanaka S."/>
            <person name="Hara Y."/>
            <person name="Koshikawa S."/>
            <person name="Sagara H."/>
            <person name="Miura T."/>
            <person name="Yokobori S."/>
            <person name="Miyagawa K."/>
            <person name="Suzuki Y."/>
            <person name="Kubo T."/>
            <person name="Oyama M."/>
            <person name="Kohara Y."/>
            <person name="Fujiyama A."/>
            <person name="Arakawa K."/>
            <person name="Katayama T."/>
            <person name="Toyoda A."/>
            <person name="Kunieda T."/>
        </authorList>
    </citation>
    <scope>NUCLEOTIDE SEQUENCE [LARGE SCALE GENOMIC DNA]</scope>
    <source>
        <strain evidence="1 2">YOKOZUNA-1</strain>
    </source>
</reference>
<keyword evidence="2" id="KW-1185">Reference proteome</keyword>
<dbReference type="AlphaFoldDB" id="A0A1D1VQI2"/>
<dbReference type="OrthoDB" id="2291at2759"/>
<name>A0A1D1VQI2_RAMVA</name>
<dbReference type="EMBL" id="BDGG01000010">
    <property type="protein sequence ID" value="GAV03837.1"/>
    <property type="molecule type" value="Genomic_DNA"/>
</dbReference>
<evidence type="ECO:0000313" key="1">
    <source>
        <dbReference type="EMBL" id="GAV03837.1"/>
    </source>
</evidence>
<accession>A0A1D1VQI2</accession>
<sequence length="68" mass="7633">MDLKFVSVPMKPYDGQKPGISGLRKILEAVIAGRLRTLLEGQSLLSDRTIRGPDDEVAFQQDLQRVHQ</sequence>
<proteinExistence type="predicted"/>